<evidence type="ECO:0000313" key="1">
    <source>
        <dbReference type="EMBL" id="MCO5975808.1"/>
    </source>
</evidence>
<accession>A0ABT1BI71</accession>
<reference evidence="1 2" key="1">
    <citation type="submission" date="2022-06" db="EMBL/GenBank/DDBJ databases">
        <title>Ideonella sp. NS12-5 Genome sequencing and assembly.</title>
        <authorList>
            <person name="Jung Y."/>
        </authorList>
    </citation>
    <scope>NUCLEOTIDE SEQUENCE [LARGE SCALE GENOMIC DNA]</scope>
    <source>
        <strain evidence="1 2">NS12-5</strain>
    </source>
</reference>
<sequence>MSLQWDGGRWLLACWRESASGNGTRRWLMLDRADAASAADWHALRVALVQHAGEPRQVSAISRVEVT</sequence>
<evidence type="ECO:0000313" key="2">
    <source>
        <dbReference type="Proteomes" id="UP001204851"/>
    </source>
</evidence>
<proteinExistence type="predicted"/>
<protein>
    <submittedName>
        <fullName evidence="1">Uncharacterized protein</fullName>
    </submittedName>
</protein>
<dbReference type="Proteomes" id="UP001204851">
    <property type="component" value="Unassembled WGS sequence"/>
</dbReference>
<name>A0ABT1BI71_9BURK</name>
<dbReference type="RefSeq" id="WP_252768240.1">
    <property type="nucleotide sequence ID" value="NZ_JAMXMC010000002.1"/>
</dbReference>
<dbReference type="EMBL" id="JAMXMC010000002">
    <property type="protein sequence ID" value="MCO5975808.1"/>
    <property type="molecule type" value="Genomic_DNA"/>
</dbReference>
<keyword evidence="2" id="KW-1185">Reference proteome</keyword>
<gene>
    <name evidence="1" type="ORF">M0L44_03590</name>
</gene>
<comment type="caution">
    <text evidence="1">The sequence shown here is derived from an EMBL/GenBank/DDBJ whole genome shotgun (WGS) entry which is preliminary data.</text>
</comment>
<organism evidence="1 2">
    <name type="scientific">Ideonella oryzae</name>
    <dbReference type="NCBI Taxonomy" id="2937441"/>
    <lineage>
        <taxon>Bacteria</taxon>
        <taxon>Pseudomonadati</taxon>
        <taxon>Pseudomonadota</taxon>
        <taxon>Betaproteobacteria</taxon>
        <taxon>Burkholderiales</taxon>
        <taxon>Sphaerotilaceae</taxon>
        <taxon>Ideonella</taxon>
    </lineage>
</organism>